<name>A0A319BNG2_ASPVC</name>
<protein>
    <recommendedName>
        <fullName evidence="16">L-lactate dehydrogenase (cytochrome)</fullName>
        <ecNumber evidence="15">1.1.2.3</ecNumber>
    </recommendedName>
</protein>
<evidence type="ECO:0000313" key="20">
    <source>
        <dbReference type="Proteomes" id="UP000248405"/>
    </source>
</evidence>
<dbReference type="SUPFAM" id="SSF51395">
    <property type="entry name" value="FMN-linked oxidoreductases"/>
    <property type="match status" value="1"/>
</dbReference>
<dbReference type="PANTHER" id="PTHR10578:SF104">
    <property type="entry name" value="CYTOCHROME B2, MITOCHONDRIAL-RELATED"/>
    <property type="match status" value="1"/>
</dbReference>
<dbReference type="SUPFAM" id="SSF55856">
    <property type="entry name" value="Cytochrome b5-like heme/steroid binding domain"/>
    <property type="match status" value="1"/>
</dbReference>
<keyword evidence="6" id="KW-0285">Flavoprotein</keyword>
<comment type="similarity">
    <text evidence="14">In the N-terminal section; belongs to the cytochrome b5 family.</text>
</comment>
<comment type="catalytic activity">
    <reaction evidence="12">
        <text>(S)-lactate + 2 Fe(III)-[cytochrome c] = 2 Fe(II)-[cytochrome c] + pyruvate + 2 H(+)</text>
        <dbReference type="Rhea" id="RHEA:19909"/>
        <dbReference type="Rhea" id="RHEA-COMP:10350"/>
        <dbReference type="Rhea" id="RHEA-COMP:14399"/>
        <dbReference type="ChEBI" id="CHEBI:15361"/>
        <dbReference type="ChEBI" id="CHEBI:15378"/>
        <dbReference type="ChEBI" id="CHEBI:16651"/>
        <dbReference type="ChEBI" id="CHEBI:29033"/>
        <dbReference type="ChEBI" id="CHEBI:29034"/>
        <dbReference type="EC" id="1.1.2.3"/>
    </reaction>
    <physiologicalReaction direction="left-to-right" evidence="12">
        <dbReference type="Rhea" id="RHEA:19910"/>
    </physiologicalReaction>
</comment>
<accession>A0A319BNG2</accession>
<dbReference type="Gene3D" id="3.10.120.10">
    <property type="entry name" value="Cytochrome b5-like heme/steroid binding domain"/>
    <property type="match status" value="1"/>
</dbReference>
<gene>
    <name evidence="19" type="ORF">BO88DRAFT_400953</name>
</gene>
<dbReference type="InterPro" id="IPR001199">
    <property type="entry name" value="Cyt_B5-like_heme/steroid-bd"/>
</dbReference>
<comment type="cofactor">
    <cofactor evidence="1">
        <name>FMN</name>
        <dbReference type="ChEBI" id="CHEBI:58210"/>
    </cofactor>
</comment>
<dbReference type="OrthoDB" id="1925334at2759"/>
<evidence type="ECO:0000256" key="11">
    <source>
        <dbReference type="ARBA" id="ARBA00023128"/>
    </source>
</evidence>
<evidence type="ECO:0000256" key="8">
    <source>
        <dbReference type="ARBA" id="ARBA00022723"/>
    </source>
</evidence>
<dbReference type="Gene3D" id="3.20.20.70">
    <property type="entry name" value="Aldolase class I"/>
    <property type="match status" value="1"/>
</dbReference>
<evidence type="ECO:0000313" key="19">
    <source>
        <dbReference type="EMBL" id="PYH73319.1"/>
    </source>
</evidence>
<evidence type="ECO:0000256" key="13">
    <source>
        <dbReference type="ARBA" id="ARBA00061137"/>
    </source>
</evidence>
<dbReference type="AlphaFoldDB" id="A0A319BNG2"/>
<sequence length="515" mass="56552">MTKERQLSAQQISEHKTPDDCWIVVDNQVWDVTDFLEEHPGGSSSKTSASRLTILLEFETDTLTQVILKYAGRDATRAYSEVHAPSVIKAHLSPERNLGVLDEATINEDWLKQPPTQNPPLLLENEKPPLDTLINSHDFELVASKTASKKTWAFYSSASTDLITRDANKLCFDRIWLRPRILKNVRSVDTKTKLLGVNTELPLFVSPAAMAKLIHPDGELGIAKACENKGIFQGVSNNSSYPLDELCSAAPSVNMFFQLYVNRDREKSAALLRQCSANPNVKAIFITVDAAWPGKREADERVKADETLSVPMAPSKAKNDKKGGGLGRVMAGFIDAGLTWEDMAWVRQHTHLPVCLKGVMSADDAILAMEAGLDGILLSNHGGRNLDTSPPSIVTLLELHKRCPEIFDRMEIYVDGGIRRGTDILKAVCLGATAVGMGRSMLFATNYGQDGVEHLVDIMRDELETAMRNVGITSLDEAGPHLVNTGDIDHLVPSSATHPYARMVAKGRRPIGPKL</sequence>
<evidence type="ECO:0000256" key="4">
    <source>
        <dbReference type="ARBA" id="ARBA00011881"/>
    </source>
</evidence>
<dbReference type="Pfam" id="PF01070">
    <property type="entry name" value="FMN_dh"/>
    <property type="match status" value="1"/>
</dbReference>
<keyword evidence="7" id="KW-0288">FMN</keyword>
<dbReference type="PROSITE" id="PS50255">
    <property type="entry name" value="CYTOCHROME_B5_2"/>
    <property type="match status" value="1"/>
</dbReference>
<comment type="subcellular location">
    <subcellularLocation>
        <location evidence="3">Mitochondrion intermembrane space</location>
    </subcellularLocation>
</comment>
<dbReference type="GO" id="GO:0046872">
    <property type="term" value="F:metal ion binding"/>
    <property type="evidence" value="ECO:0007669"/>
    <property type="project" value="UniProtKB-KW"/>
</dbReference>
<keyword evidence="8" id="KW-0479">Metal-binding</keyword>
<dbReference type="GO" id="GO:0004460">
    <property type="term" value="F:L-lactate dehydrogenase (cytochrome) activity"/>
    <property type="evidence" value="ECO:0007669"/>
    <property type="project" value="UniProtKB-EC"/>
</dbReference>
<dbReference type="GO" id="GO:0005758">
    <property type="term" value="C:mitochondrial intermembrane space"/>
    <property type="evidence" value="ECO:0007669"/>
    <property type="project" value="UniProtKB-SubCell"/>
</dbReference>
<dbReference type="RefSeq" id="XP_025567113.1">
    <property type="nucleotide sequence ID" value="XM_025705719.1"/>
</dbReference>
<dbReference type="InterPro" id="IPR036400">
    <property type="entry name" value="Cyt_B5-like_heme/steroid_sf"/>
</dbReference>
<organism evidence="19 20">
    <name type="scientific">Aspergillus vadensis (strain CBS 113365 / IMI 142717 / IBT 24658)</name>
    <dbReference type="NCBI Taxonomy" id="1448311"/>
    <lineage>
        <taxon>Eukaryota</taxon>
        <taxon>Fungi</taxon>
        <taxon>Dikarya</taxon>
        <taxon>Ascomycota</taxon>
        <taxon>Pezizomycotina</taxon>
        <taxon>Eurotiomycetes</taxon>
        <taxon>Eurotiomycetidae</taxon>
        <taxon>Eurotiales</taxon>
        <taxon>Aspergillaceae</taxon>
        <taxon>Aspergillus</taxon>
        <taxon>Aspergillus subgen. Circumdati</taxon>
    </lineage>
</organism>
<evidence type="ECO:0000256" key="3">
    <source>
        <dbReference type="ARBA" id="ARBA00004569"/>
    </source>
</evidence>
<evidence type="ECO:0000256" key="1">
    <source>
        <dbReference type="ARBA" id="ARBA00001917"/>
    </source>
</evidence>
<dbReference type="GeneID" id="37210311"/>
<evidence type="ECO:0000256" key="15">
    <source>
        <dbReference type="ARBA" id="ARBA00066458"/>
    </source>
</evidence>
<dbReference type="PROSITE" id="PS00191">
    <property type="entry name" value="CYTOCHROME_B5_1"/>
    <property type="match status" value="1"/>
</dbReference>
<evidence type="ECO:0000256" key="9">
    <source>
        <dbReference type="ARBA" id="ARBA00023002"/>
    </source>
</evidence>
<dbReference type="PROSITE" id="PS51349">
    <property type="entry name" value="FMN_HYDROXY_ACID_DH_2"/>
    <property type="match status" value="1"/>
</dbReference>
<evidence type="ECO:0000256" key="6">
    <source>
        <dbReference type="ARBA" id="ARBA00022630"/>
    </source>
</evidence>
<keyword evidence="10" id="KW-0408">Iron</keyword>
<dbReference type="PANTHER" id="PTHR10578">
    <property type="entry name" value="S -2-HYDROXY-ACID OXIDASE-RELATED"/>
    <property type="match status" value="1"/>
</dbReference>
<keyword evidence="5" id="KW-0349">Heme</keyword>
<dbReference type="FunFam" id="3.20.20.70:FF:000062">
    <property type="entry name" value="Cytochrome b2, mitochondrial, putative"/>
    <property type="match status" value="1"/>
</dbReference>
<evidence type="ECO:0000256" key="5">
    <source>
        <dbReference type="ARBA" id="ARBA00022617"/>
    </source>
</evidence>
<evidence type="ECO:0000259" key="17">
    <source>
        <dbReference type="PROSITE" id="PS50255"/>
    </source>
</evidence>
<keyword evidence="20" id="KW-1185">Reference proteome</keyword>
<evidence type="ECO:0000256" key="12">
    <source>
        <dbReference type="ARBA" id="ARBA00052399"/>
    </source>
</evidence>
<dbReference type="SMART" id="SM01117">
    <property type="entry name" value="Cyt-b5"/>
    <property type="match status" value="1"/>
</dbReference>
<keyword evidence="9" id="KW-0560">Oxidoreductase</keyword>
<reference evidence="19" key="1">
    <citation type="submission" date="2016-12" db="EMBL/GenBank/DDBJ databases">
        <title>The genomes of Aspergillus section Nigri reveals drivers in fungal speciation.</title>
        <authorList>
            <consortium name="DOE Joint Genome Institute"/>
            <person name="Vesth T.C."/>
            <person name="Nybo J."/>
            <person name="Theobald S."/>
            <person name="Brandl J."/>
            <person name="Frisvad J.C."/>
            <person name="Nielsen K.F."/>
            <person name="Lyhne E.K."/>
            <person name="Kogle M.E."/>
            <person name="Kuo A."/>
            <person name="Riley R."/>
            <person name="Clum A."/>
            <person name="Nolan M."/>
            <person name="Lipzen A."/>
            <person name="Salamov A."/>
            <person name="Henrissat B."/>
            <person name="Wiebenga A."/>
            <person name="De Vries R.P."/>
            <person name="Grigoriev I.V."/>
            <person name="Mortensen U.H."/>
            <person name="Andersen M.R."/>
            <person name="Baker S.E."/>
        </authorList>
    </citation>
    <scope>NUCLEOTIDE SEQUENCE [LARGE SCALE GENOMIC DNA]</scope>
    <source>
        <strain evidence="19">CBS 113365</strain>
    </source>
</reference>
<evidence type="ECO:0000256" key="14">
    <source>
        <dbReference type="ARBA" id="ARBA00061589"/>
    </source>
</evidence>
<dbReference type="InterPro" id="IPR013785">
    <property type="entry name" value="Aldolase_TIM"/>
</dbReference>
<comment type="cofactor">
    <cofactor evidence="2">
        <name>heme b</name>
        <dbReference type="ChEBI" id="CHEBI:60344"/>
    </cofactor>
</comment>
<dbReference type="Proteomes" id="UP000248405">
    <property type="component" value="Unassembled WGS sequence"/>
</dbReference>
<keyword evidence="11" id="KW-0496">Mitochondrion</keyword>
<dbReference type="InterPro" id="IPR037396">
    <property type="entry name" value="FMN_HAD"/>
</dbReference>
<comment type="subunit">
    <text evidence="4">Homotetramer.</text>
</comment>
<evidence type="ECO:0000259" key="18">
    <source>
        <dbReference type="PROSITE" id="PS51349"/>
    </source>
</evidence>
<evidence type="ECO:0000256" key="16">
    <source>
        <dbReference type="ARBA" id="ARBA00068515"/>
    </source>
</evidence>
<comment type="similarity">
    <text evidence="13">In the C-terminal section; belongs to the FMN-dependent alpha-hydroxy acid dehydrogenase family.</text>
</comment>
<dbReference type="InterPro" id="IPR000262">
    <property type="entry name" value="FMN-dep_DH"/>
</dbReference>
<evidence type="ECO:0000256" key="2">
    <source>
        <dbReference type="ARBA" id="ARBA00001970"/>
    </source>
</evidence>
<evidence type="ECO:0000256" key="10">
    <source>
        <dbReference type="ARBA" id="ARBA00023004"/>
    </source>
</evidence>
<dbReference type="EC" id="1.1.2.3" evidence="15"/>
<dbReference type="GO" id="GO:0020037">
    <property type="term" value="F:heme binding"/>
    <property type="evidence" value="ECO:0007669"/>
    <property type="project" value="InterPro"/>
</dbReference>
<dbReference type="Pfam" id="PF00173">
    <property type="entry name" value="Cyt-b5"/>
    <property type="match status" value="1"/>
</dbReference>
<feature type="domain" description="Cytochrome b5 heme-binding" evidence="17">
    <location>
        <begin position="4"/>
        <end position="102"/>
    </location>
</feature>
<proteinExistence type="inferred from homology"/>
<dbReference type="CDD" id="cd02922">
    <property type="entry name" value="FCB2_FMN"/>
    <property type="match status" value="1"/>
</dbReference>
<feature type="domain" description="FMN hydroxy acid dehydrogenase" evidence="18">
    <location>
        <begin position="128"/>
        <end position="488"/>
    </location>
</feature>
<dbReference type="InterPro" id="IPR037458">
    <property type="entry name" value="L-MDH/L-LDH_FMN-bd"/>
</dbReference>
<dbReference type="EMBL" id="KZ821615">
    <property type="protein sequence ID" value="PYH73319.1"/>
    <property type="molecule type" value="Genomic_DNA"/>
</dbReference>
<dbReference type="InterPro" id="IPR018506">
    <property type="entry name" value="Cyt_B5_heme-BS"/>
</dbReference>
<evidence type="ECO:0000256" key="7">
    <source>
        <dbReference type="ARBA" id="ARBA00022643"/>
    </source>
</evidence>